<dbReference type="AlphaFoldDB" id="A0A6P8JB15"/>
<protein>
    <submittedName>
        <fullName evidence="4">Perlwapin-like</fullName>
    </submittedName>
</protein>
<dbReference type="PROSITE" id="PS51390">
    <property type="entry name" value="WAP"/>
    <property type="match status" value="1"/>
</dbReference>
<dbReference type="GO" id="GO:0005576">
    <property type="term" value="C:extracellular region"/>
    <property type="evidence" value="ECO:0007669"/>
    <property type="project" value="InterPro"/>
</dbReference>
<sequence length="115" mass="12234">MKNTAVVTVVIILILMSCDDSTVTLAQPSKVKHGVCPNHLLNICIDILGPQCVTDSDCKGKEKCCPQACGKICADPEKPRICPKILCLDPNCNVDSDCLPSQICCGGCCVRNLGK</sequence>
<gene>
    <name evidence="4" type="primary">LOC116308586</name>
</gene>
<accession>A0A6P8JB15</accession>
<evidence type="ECO:0000259" key="2">
    <source>
        <dbReference type="PROSITE" id="PS51390"/>
    </source>
</evidence>
<dbReference type="RefSeq" id="XP_031574908.1">
    <property type="nucleotide sequence ID" value="XM_031719048.1"/>
</dbReference>
<dbReference type="SMART" id="SM00217">
    <property type="entry name" value="WAP"/>
    <property type="match status" value="1"/>
</dbReference>
<proteinExistence type="predicted"/>
<name>A0A6P8JB15_ACTTE</name>
<evidence type="ECO:0000313" key="4">
    <source>
        <dbReference type="RefSeq" id="XP_031574908.1"/>
    </source>
</evidence>
<dbReference type="Proteomes" id="UP000515163">
    <property type="component" value="Unplaced"/>
</dbReference>
<organism evidence="3 4">
    <name type="scientific">Actinia tenebrosa</name>
    <name type="common">Australian red waratah sea anemone</name>
    <dbReference type="NCBI Taxonomy" id="6105"/>
    <lineage>
        <taxon>Eukaryota</taxon>
        <taxon>Metazoa</taxon>
        <taxon>Cnidaria</taxon>
        <taxon>Anthozoa</taxon>
        <taxon>Hexacorallia</taxon>
        <taxon>Actiniaria</taxon>
        <taxon>Actiniidae</taxon>
        <taxon>Actinia</taxon>
    </lineage>
</organism>
<feature type="domain" description="WAP" evidence="2">
    <location>
        <begin position="29"/>
        <end position="77"/>
    </location>
</feature>
<dbReference type="OrthoDB" id="4473401at2759"/>
<dbReference type="SUPFAM" id="SSF57256">
    <property type="entry name" value="Elafin-like"/>
    <property type="match status" value="1"/>
</dbReference>
<feature type="signal peptide" evidence="1">
    <location>
        <begin position="1"/>
        <end position="26"/>
    </location>
</feature>
<feature type="chain" id="PRO_5028260630" evidence="1">
    <location>
        <begin position="27"/>
        <end position="115"/>
    </location>
</feature>
<dbReference type="InParanoid" id="A0A6P8JB15"/>
<evidence type="ECO:0000313" key="3">
    <source>
        <dbReference type="Proteomes" id="UP000515163"/>
    </source>
</evidence>
<dbReference type="KEGG" id="aten:116308586"/>
<keyword evidence="1" id="KW-0732">Signal</keyword>
<dbReference type="GO" id="GO:0030414">
    <property type="term" value="F:peptidase inhibitor activity"/>
    <property type="evidence" value="ECO:0007669"/>
    <property type="project" value="InterPro"/>
</dbReference>
<dbReference type="Gene3D" id="4.10.75.10">
    <property type="entry name" value="Elafin-like"/>
    <property type="match status" value="1"/>
</dbReference>
<dbReference type="PRINTS" id="PR00003">
    <property type="entry name" value="4DISULPHCORE"/>
</dbReference>
<dbReference type="FunCoup" id="A0A6P8JB15">
    <property type="interactions" value="86"/>
</dbReference>
<keyword evidence="3" id="KW-1185">Reference proteome</keyword>
<dbReference type="InterPro" id="IPR008197">
    <property type="entry name" value="WAP_dom"/>
</dbReference>
<dbReference type="InterPro" id="IPR036645">
    <property type="entry name" value="Elafin-like_sf"/>
</dbReference>
<dbReference type="Pfam" id="PF00095">
    <property type="entry name" value="WAP"/>
    <property type="match status" value="1"/>
</dbReference>
<dbReference type="GeneID" id="116308586"/>
<reference evidence="4" key="1">
    <citation type="submission" date="2025-08" db="UniProtKB">
        <authorList>
            <consortium name="RefSeq"/>
        </authorList>
    </citation>
    <scope>IDENTIFICATION</scope>
    <source>
        <tissue evidence="4">Tentacle</tissue>
    </source>
</reference>
<dbReference type="PROSITE" id="PS51257">
    <property type="entry name" value="PROKAR_LIPOPROTEIN"/>
    <property type="match status" value="1"/>
</dbReference>
<evidence type="ECO:0000256" key="1">
    <source>
        <dbReference type="SAM" id="SignalP"/>
    </source>
</evidence>